<dbReference type="EMBL" id="MLIQ01000017">
    <property type="protein sequence ID" value="OHU54116.1"/>
    <property type="molecule type" value="Genomic_DNA"/>
</dbReference>
<organism evidence="1 2">
    <name type="scientific">Mycobacteroides chelonae</name>
    <name type="common">Mycobacterium chelonae</name>
    <dbReference type="NCBI Taxonomy" id="1774"/>
    <lineage>
        <taxon>Bacteria</taxon>
        <taxon>Bacillati</taxon>
        <taxon>Actinomycetota</taxon>
        <taxon>Actinomycetes</taxon>
        <taxon>Mycobacteriales</taxon>
        <taxon>Mycobacteriaceae</taxon>
        <taxon>Mycobacteroides</taxon>
    </lineage>
</organism>
<evidence type="ECO:0000313" key="2">
    <source>
        <dbReference type="Proteomes" id="UP000180043"/>
    </source>
</evidence>
<reference evidence="1 2" key="1">
    <citation type="submission" date="2016-10" db="EMBL/GenBank/DDBJ databases">
        <title>Evaluation of Human, Veterinary and Environmental Mycobacterium chelonae Isolates by Core Genome Phylogenomic Analysis, Targeted Gene Comparison, and Anti-microbial Susceptibility Patterns: A Tale of Mistaken Identities.</title>
        <authorList>
            <person name="Fogelson S.B."/>
            <person name="Camus A.C."/>
            <person name="Lorenz W."/>
            <person name="Vasireddy R."/>
            <person name="Vasireddy S."/>
            <person name="Smith T."/>
            <person name="Brown-Elliott B.A."/>
            <person name="Wallace R.J.Jr."/>
            <person name="Hasan N.A."/>
            <person name="Reischl U."/>
            <person name="Sanchez S."/>
        </authorList>
    </citation>
    <scope>NUCLEOTIDE SEQUENCE [LARGE SCALE GENOMIC DNA]</scope>
    <source>
        <strain evidence="1 2">15515</strain>
    </source>
</reference>
<dbReference type="InterPro" id="IPR046037">
    <property type="entry name" value="DUF5995"/>
</dbReference>
<dbReference type="AlphaFoldDB" id="A0A1S1LMN6"/>
<evidence type="ECO:0000313" key="1">
    <source>
        <dbReference type="EMBL" id="OHU54116.1"/>
    </source>
</evidence>
<comment type="caution">
    <text evidence="1">The sequence shown here is derived from an EMBL/GenBank/DDBJ whole genome shotgun (WGS) entry which is preliminary data.</text>
</comment>
<proteinExistence type="predicted"/>
<sequence length="275" mass="29979">MPENIPPLDPLPTCRTIDEVVAAIDSIIMWSIGVSSRLGYFAALYKRITLAVGVAIEQHVFQDGARMERFDVEFAERYFAALNGYFHPDRYGKPAHSWQVTFDSAHLEQPILVQHMLAGVNAHIGLDLGIVAQNVAGGAQLQSLREDFNRLNAVLASQVNGVVGDINELSPVLADLYAVLQERQIAVINESVKAFRDSAWRFAAVLAAVPDVLDPGVILARDLQIAQQGALVYSPPAPMSVFVNAIAARESRDVVANLRVLDRIAETPAPICTVM</sequence>
<accession>A0A1S1LMN6</accession>
<name>A0A1S1LMN6_MYCCH</name>
<dbReference type="Proteomes" id="UP000180043">
    <property type="component" value="Unassembled WGS sequence"/>
</dbReference>
<dbReference type="Pfam" id="PF19458">
    <property type="entry name" value="DUF5995"/>
    <property type="match status" value="1"/>
</dbReference>
<protein>
    <submittedName>
        <fullName evidence="1">Uncharacterized protein</fullName>
    </submittedName>
</protein>
<gene>
    <name evidence="1" type="ORF">BKG82_17690</name>
</gene>